<evidence type="ECO:0000259" key="4">
    <source>
        <dbReference type="PROSITE" id="PS51077"/>
    </source>
</evidence>
<evidence type="ECO:0000256" key="1">
    <source>
        <dbReference type="ARBA" id="ARBA00023015"/>
    </source>
</evidence>
<dbReference type="Pfam" id="PF09339">
    <property type="entry name" value="HTH_IclR"/>
    <property type="match status" value="1"/>
</dbReference>
<dbReference type="GO" id="GO:0045892">
    <property type="term" value="P:negative regulation of DNA-templated transcription"/>
    <property type="evidence" value="ECO:0007669"/>
    <property type="project" value="TreeGrafter"/>
</dbReference>
<evidence type="ECO:0000313" key="7">
    <source>
        <dbReference type="Proteomes" id="UP000554144"/>
    </source>
</evidence>
<sequence length="266" mass="29342">MTINTQSEKLVGALSSGLAILRYLVSSPEPVGVTRIAKDLSFNSSTCFNLLKTLVHERIVRFDETTKTYSIGLGVVQLAKGTLDAASYVRLLRPHLQEIAVRHRVTSTLWHRIADERVVLVDLADSESTIRIHMSIGQRLPMYIAALGRCMAAFSSLDSRELRSRISKLRWDDGPSFETYLKEVQFARTHGYAVDHSHYVKGITTVSSPILDETGVPIMAISAVGISAQFSDTSIQALGEDLRHRCEETTQALSGGKASLLNVIKE</sequence>
<dbReference type="Gene3D" id="1.10.10.10">
    <property type="entry name" value="Winged helix-like DNA-binding domain superfamily/Winged helix DNA-binding domain"/>
    <property type="match status" value="1"/>
</dbReference>
<organism evidence="6 7">
    <name type="scientific">Pollutimonas harenae</name>
    <dbReference type="NCBI Taxonomy" id="657015"/>
    <lineage>
        <taxon>Bacteria</taxon>
        <taxon>Pseudomonadati</taxon>
        <taxon>Pseudomonadota</taxon>
        <taxon>Betaproteobacteria</taxon>
        <taxon>Burkholderiales</taxon>
        <taxon>Alcaligenaceae</taxon>
        <taxon>Pollutimonas</taxon>
    </lineage>
</organism>
<feature type="domain" description="HTH iclR-type" evidence="4">
    <location>
        <begin position="11"/>
        <end position="73"/>
    </location>
</feature>
<dbReference type="SMART" id="SM00346">
    <property type="entry name" value="HTH_ICLR"/>
    <property type="match status" value="1"/>
</dbReference>
<dbReference type="PANTHER" id="PTHR30136">
    <property type="entry name" value="HELIX-TURN-HELIX TRANSCRIPTIONAL REGULATOR, ICLR FAMILY"/>
    <property type="match status" value="1"/>
</dbReference>
<protein>
    <submittedName>
        <fullName evidence="6">IclR family transcriptional regulator</fullName>
    </submittedName>
</protein>
<proteinExistence type="predicted"/>
<dbReference type="InterPro" id="IPR005471">
    <property type="entry name" value="Tscrpt_reg_IclR_N"/>
</dbReference>
<dbReference type="InterPro" id="IPR014757">
    <property type="entry name" value="Tscrpt_reg_IclR_C"/>
</dbReference>
<dbReference type="EMBL" id="JACCEV010000001">
    <property type="protein sequence ID" value="NYT84153.1"/>
    <property type="molecule type" value="Genomic_DNA"/>
</dbReference>
<name>A0A853H0Q5_9BURK</name>
<evidence type="ECO:0000256" key="2">
    <source>
        <dbReference type="ARBA" id="ARBA00023125"/>
    </source>
</evidence>
<dbReference type="InterPro" id="IPR029016">
    <property type="entry name" value="GAF-like_dom_sf"/>
</dbReference>
<dbReference type="AlphaFoldDB" id="A0A853H0Q5"/>
<dbReference type="Gene3D" id="3.30.450.40">
    <property type="match status" value="1"/>
</dbReference>
<keyword evidence="1" id="KW-0805">Transcription regulation</keyword>
<gene>
    <name evidence="6" type="ORF">H0A62_00930</name>
</gene>
<dbReference type="SUPFAM" id="SSF55781">
    <property type="entry name" value="GAF domain-like"/>
    <property type="match status" value="1"/>
</dbReference>
<evidence type="ECO:0000256" key="3">
    <source>
        <dbReference type="ARBA" id="ARBA00023163"/>
    </source>
</evidence>
<dbReference type="InterPro" id="IPR036388">
    <property type="entry name" value="WH-like_DNA-bd_sf"/>
</dbReference>
<reference evidence="6 7" key="1">
    <citation type="submission" date="2020-07" db="EMBL/GenBank/DDBJ databases">
        <title>Taxonomic revisions and descriptions of new bacterial species based on genomic comparisons in the high-G+C-content subgroup of the family Alcaligenaceae.</title>
        <authorList>
            <person name="Szabo A."/>
            <person name="Felfoldi T."/>
        </authorList>
    </citation>
    <scope>NUCLEOTIDE SEQUENCE [LARGE SCALE GENOMIC DNA]</scope>
    <source>
        <strain evidence="6 7">DSM 25667</strain>
    </source>
</reference>
<evidence type="ECO:0000313" key="6">
    <source>
        <dbReference type="EMBL" id="NYT84153.1"/>
    </source>
</evidence>
<comment type="caution">
    <text evidence="6">The sequence shown here is derived from an EMBL/GenBank/DDBJ whole genome shotgun (WGS) entry which is preliminary data.</text>
</comment>
<accession>A0A853H0Q5</accession>
<dbReference type="Proteomes" id="UP000554144">
    <property type="component" value="Unassembled WGS sequence"/>
</dbReference>
<dbReference type="PROSITE" id="PS51078">
    <property type="entry name" value="ICLR_ED"/>
    <property type="match status" value="1"/>
</dbReference>
<keyword evidence="3" id="KW-0804">Transcription</keyword>
<dbReference type="RefSeq" id="WP_167667271.1">
    <property type="nucleotide sequence ID" value="NZ_JACCEV010000001.1"/>
</dbReference>
<feature type="domain" description="IclR-ED" evidence="5">
    <location>
        <begin position="74"/>
        <end position="255"/>
    </location>
</feature>
<dbReference type="Pfam" id="PF01614">
    <property type="entry name" value="IclR_C"/>
    <property type="match status" value="1"/>
</dbReference>
<dbReference type="InterPro" id="IPR050707">
    <property type="entry name" value="HTH_MetabolicPath_Reg"/>
</dbReference>
<dbReference type="GO" id="GO:0003700">
    <property type="term" value="F:DNA-binding transcription factor activity"/>
    <property type="evidence" value="ECO:0007669"/>
    <property type="project" value="TreeGrafter"/>
</dbReference>
<keyword evidence="2" id="KW-0238">DNA-binding</keyword>
<dbReference type="PROSITE" id="PS51077">
    <property type="entry name" value="HTH_ICLR"/>
    <property type="match status" value="1"/>
</dbReference>
<evidence type="ECO:0000259" key="5">
    <source>
        <dbReference type="PROSITE" id="PS51078"/>
    </source>
</evidence>
<dbReference type="SUPFAM" id="SSF46785">
    <property type="entry name" value="Winged helix' DNA-binding domain"/>
    <property type="match status" value="1"/>
</dbReference>
<dbReference type="PANTHER" id="PTHR30136:SF24">
    <property type="entry name" value="HTH-TYPE TRANSCRIPTIONAL REPRESSOR ALLR"/>
    <property type="match status" value="1"/>
</dbReference>
<dbReference type="GO" id="GO:0003677">
    <property type="term" value="F:DNA binding"/>
    <property type="evidence" value="ECO:0007669"/>
    <property type="project" value="UniProtKB-KW"/>
</dbReference>
<dbReference type="InterPro" id="IPR036390">
    <property type="entry name" value="WH_DNA-bd_sf"/>
</dbReference>
<keyword evidence="7" id="KW-1185">Reference proteome</keyword>